<dbReference type="InterPro" id="IPR011053">
    <property type="entry name" value="Single_hybrid_motif"/>
</dbReference>
<evidence type="ECO:0000256" key="1">
    <source>
        <dbReference type="ARBA" id="ARBA00023267"/>
    </source>
</evidence>
<name>W6JZY2_9MICO</name>
<dbReference type="AlphaFoldDB" id="W6JZY2"/>
<organism evidence="3 4">
    <name type="scientific">Nostocoides australiense Ben110</name>
    <dbReference type="NCBI Taxonomy" id="1193182"/>
    <lineage>
        <taxon>Bacteria</taxon>
        <taxon>Bacillati</taxon>
        <taxon>Actinomycetota</taxon>
        <taxon>Actinomycetes</taxon>
        <taxon>Micrococcales</taxon>
        <taxon>Intrasporangiaceae</taxon>
        <taxon>Nostocoides</taxon>
    </lineage>
</organism>
<protein>
    <submittedName>
        <fullName evidence="3">Glutaconyl-CoA decarboxylase subunit gamma</fullName>
        <ecNumber evidence="3">4.1.1.70</ecNumber>
    </submittedName>
</protein>
<accession>W6JZY2</accession>
<dbReference type="SUPFAM" id="SSF51230">
    <property type="entry name" value="Single hybrid motif"/>
    <property type="match status" value="1"/>
</dbReference>
<dbReference type="InterPro" id="IPR001882">
    <property type="entry name" value="Biotin_BS"/>
</dbReference>
<evidence type="ECO:0000313" key="3">
    <source>
        <dbReference type="EMBL" id="CCH74300.1"/>
    </source>
</evidence>
<dbReference type="Gene3D" id="2.40.50.100">
    <property type="match status" value="1"/>
</dbReference>
<keyword evidence="3" id="KW-0456">Lyase</keyword>
<sequence>MPGVILTIVAPVGTVVAQGDPLLVLEAMKMKNTLRAGRDGRVAEVAVGVGDQVKFGDVLVRVEDA</sequence>
<dbReference type="PROSITE" id="PS00188">
    <property type="entry name" value="BIOTIN"/>
    <property type="match status" value="1"/>
</dbReference>
<dbReference type="STRING" id="1193182.BN11_420030"/>
<dbReference type="CDD" id="cd06850">
    <property type="entry name" value="biotinyl_domain"/>
    <property type="match status" value="1"/>
</dbReference>
<dbReference type="EC" id="4.1.1.70" evidence="3"/>
<keyword evidence="4" id="KW-1185">Reference proteome</keyword>
<evidence type="ECO:0000313" key="4">
    <source>
        <dbReference type="Proteomes" id="UP000035763"/>
    </source>
</evidence>
<dbReference type="GO" id="GO:0016829">
    <property type="term" value="F:lyase activity"/>
    <property type="evidence" value="ECO:0007669"/>
    <property type="project" value="UniProtKB-KW"/>
</dbReference>
<dbReference type="InterPro" id="IPR000089">
    <property type="entry name" value="Biotin_lipoyl"/>
</dbReference>
<dbReference type="PANTHER" id="PTHR45266:SF3">
    <property type="entry name" value="OXALOACETATE DECARBOXYLASE ALPHA CHAIN"/>
    <property type="match status" value="1"/>
</dbReference>
<dbReference type="InterPro" id="IPR050709">
    <property type="entry name" value="Biotin_Carboxyl_Carrier/Decarb"/>
</dbReference>
<keyword evidence="1" id="KW-0092">Biotin</keyword>
<dbReference type="Proteomes" id="UP000035763">
    <property type="component" value="Unassembled WGS sequence"/>
</dbReference>
<dbReference type="PANTHER" id="PTHR45266">
    <property type="entry name" value="OXALOACETATE DECARBOXYLASE ALPHA CHAIN"/>
    <property type="match status" value="1"/>
</dbReference>
<gene>
    <name evidence="3" type="ORF">BN11_420030</name>
</gene>
<comment type="caution">
    <text evidence="3">The sequence shown here is derived from an EMBL/GenBank/DDBJ whole genome shotgun (WGS) entry which is preliminary data.</text>
</comment>
<proteinExistence type="predicted"/>
<dbReference type="PROSITE" id="PS50968">
    <property type="entry name" value="BIOTINYL_LIPOYL"/>
    <property type="match status" value="1"/>
</dbReference>
<reference evidence="3 4" key="1">
    <citation type="journal article" date="2013" name="ISME J.">
        <title>A metabolic model for members of the genus Tetrasphaera involved in enhanced biological phosphorus removal.</title>
        <authorList>
            <person name="Kristiansen R."/>
            <person name="Nguyen H.T.T."/>
            <person name="Saunders A.M."/>
            <person name="Nielsen J.L."/>
            <person name="Wimmer R."/>
            <person name="Le V.Q."/>
            <person name="McIlroy S.J."/>
            <person name="Petrovski S."/>
            <person name="Seviour R.J."/>
            <person name="Calteau A."/>
            <person name="Nielsen K.L."/>
            <person name="Nielsen P.H."/>
        </authorList>
    </citation>
    <scope>NUCLEOTIDE SEQUENCE [LARGE SCALE GENOMIC DNA]</scope>
    <source>
        <strain evidence="3 4">Ben110</strain>
    </source>
</reference>
<dbReference type="Pfam" id="PF00364">
    <property type="entry name" value="Biotin_lipoyl"/>
    <property type="match status" value="1"/>
</dbReference>
<feature type="domain" description="Lipoyl-binding" evidence="2">
    <location>
        <begin position="1"/>
        <end position="63"/>
    </location>
</feature>
<dbReference type="EMBL" id="CAJA01000357">
    <property type="protein sequence ID" value="CCH74300.1"/>
    <property type="molecule type" value="Genomic_DNA"/>
</dbReference>
<evidence type="ECO:0000259" key="2">
    <source>
        <dbReference type="PROSITE" id="PS50968"/>
    </source>
</evidence>